<sequence length="182" mass="20697">MRKFAADESGFTWSHGNFVVKSPIHANISKIDTIECACKKFRKSIKLLQPGGSFYTTKHVLNFINTPPASIFGCLSSIGPIEYKRPIVDIDIEDCWLSKKGIGDHGENFGSQFTIVSYSKKSEYRNDFCYFTRFPPASMTFENGKMLSESFNHFLRNVSHSIKFDDALNELISFQNSLKKII</sequence>
<name>A0ABR2H4X5_9EUKA</name>
<protein>
    <recommendedName>
        <fullName evidence="3">DUF3800 domain-containing protein</fullName>
    </recommendedName>
</protein>
<gene>
    <name evidence="1" type="ORF">M9Y10_030723</name>
</gene>
<keyword evidence="2" id="KW-1185">Reference proteome</keyword>
<dbReference type="Proteomes" id="UP001470230">
    <property type="component" value="Unassembled WGS sequence"/>
</dbReference>
<accession>A0ABR2H4X5</accession>
<evidence type="ECO:0000313" key="2">
    <source>
        <dbReference type="Proteomes" id="UP001470230"/>
    </source>
</evidence>
<reference evidence="1 2" key="1">
    <citation type="submission" date="2024-04" db="EMBL/GenBank/DDBJ databases">
        <title>Tritrichomonas musculus Genome.</title>
        <authorList>
            <person name="Alves-Ferreira E."/>
            <person name="Grigg M."/>
            <person name="Lorenzi H."/>
            <person name="Galac M."/>
        </authorList>
    </citation>
    <scope>NUCLEOTIDE SEQUENCE [LARGE SCALE GENOMIC DNA]</scope>
    <source>
        <strain evidence="1 2">EAF2021</strain>
    </source>
</reference>
<evidence type="ECO:0008006" key="3">
    <source>
        <dbReference type="Google" id="ProtNLM"/>
    </source>
</evidence>
<evidence type="ECO:0000313" key="1">
    <source>
        <dbReference type="EMBL" id="KAK8840515.1"/>
    </source>
</evidence>
<proteinExistence type="predicted"/>
<organism evidence="1 2">
    <name type="scientific">Tritrichomonas musculus</name>
    <dbReference type="NCBI Taxonomy" id="1915356"/>
    <lineage>
        <taxon>Eukaryota</taxon>
        <taxon>Metamonada</taxon>
        <taxon>Parabasalia</taxon>
        <taxon>Tritrichomonadida</taxon>
        <taxon>Tritrichomonadidae</taxon>
        <taxon>Tritrichomonas</taxon>
    </lineage>
</organism>
<dbReference type="EMBL" id="JAPFFF010000045">
    <property type="protein sequence ID" value="KAK8840515.1"/>
    <property type="molecule type" value="Genomic_DNA"/>
</dbReference>
<comment type="caution">
    <text evidence="1">The sequence shown here is derived from an EMBL/GenBank/DDBJ whole genome shotgun (WGS) entry which is preliminary data.</text>
</comment>